<evidence type="ECO:0000256" key="1">
    <source>
        <dbReference type="ARBA" id="ARBA00006484"/>
    </source>
</evidence>
<name>A0A7S0XJV5_9RHOD</name>
<comment type="catalytic activity">
    <reaction evidence="4">
        <text>a (3R)-hydroxyacyl-[ACP] + NADP(+) = a 3-oxoacyl-[ACP] + NADPH + H(+)</text>
        <dbReference type="Rhea" id="RHEA:17397"/>
        <dbReference type="Rhea" id="RHEA-COMP:9916"/>
        <dbReference type="Rhea" id="RHEA-COMP:9945"/>
        <dbReference type="ChEBI" id="CHEBI:15378"/>
        <dbReference type="ChEBI" id="CHEBI:57783"/>
        <dbReference type="ChEBI" id="CHEBI:58349"/>
        <dbReference type="ChEBI" id="CHEBI:78776"/>
        <dbReference type="ChEBI" id="CHEBI:78827"/>
        <dbReference type="EC" id="1.1.1.100"/>
    </reaction>
</comment>
<evidence type="ECO:0000256" key="5">
    <source>
        <dbReference type="RuleBase" id="RU000363"/>
    </source>
</evidence>
<dbReference type="InterPro" id="IPR020904">
    <property type="entry name" value="Sc_DH/Rdtase_CS"/>
</dbReference>
<evidence type="ECO:0000313" key="6">
    <source>
        <dbReference type="EMBL" id="CAD8726458.1"/>
    </source>
</evidence>
<dbReference type="EMBL" id="HBFE01003868">
    <property type="protein sequence ID" value="CAD8726458.1"/>
    <property type="molecule type" value="Transcribed_RNA"/>
</dbReference>
<organism evidence="6">
    <name type="scientific">Erythrolobus madagascarensis</name>
    <dbReference type="NCBI Taxonomy" id="708628"/>
    <lineage>
        <taxon>Eukaryota</taxon>
        <taxon>Rhodophyta</taxon>
        <taxon>Bangiophyceae</taxon>
        <taxon>Porphyridiales</taxon>
        <taxon>Porphyridiaceae</taxon>
        <taxon>Erythrolobus</taxon>
    </lineage>
</organism>
<comment type="similarity">
    <text evidence="1 5">Belongs to the short-chain dehydrogenases/reductases (SDR) family.</text>
</comment>
<dbReference type="AlphaFoldDB" id="A0A7S0XJV5"/>
<dbReference type="EC" id="1.1.1.100" evidence="2"/>
<reference evidence="6" key="1">
    <citation type="submission" date="2021-01" db="EMBL/GenBank/DDBJ databases">
        <authorList>
            <person name="Corre E."/>
            <person name="Pelletier E."/>
            <person name="Niang G."/>
            <person name="Scheremetjew M."/>
            <person name="Finn R."/>
            <person name="Kale V."/>
            <person name="Holt S."/>
            <person name="Cochrane G."/>
            <person name="Meng A."/>
            <person name="Brown T."/>
            <person name="Cohen L."/>
        </authorList>
    </citation>
    <scope>NUCLEOTIDE SEQUENCE</scope>
    <source>
        <strain evidence="6">CCMP3276</strain>
    </source>
</reference>
<dbReference type="PANTHER" id="PTHR42879:SF2">
    <property type="entry name" value="3-OXOACYL-[ACYL-CARRIER-PROTEIN] REDUCTASE FABG"/>
    <property type="match status" value="1"/>
</dbReference>
<dbReference type="PANTHER" id="PTHR42879">
    <property type="entry name" value="3-OXOACYL-(ACYL-CARRIER-PROTEIN) REDUCTASE"/>
    <property type="match status" value="1"/>
</dbReference>
<gene>
    <name evidence="6" type="ORF">EMAD1354_LOCUS2539</name>
</gene>
<protein>
    <recommendedName>
        <fullName evidence="2">3-oxoacyl-[acyl-carrier-protein] reductase</fullName>
        <ecNumber evidence="2">1.1.1.100</ecNumber>
    </recommendedName>
</protein>
<dbReference type="GO" id="GO:0032787">
    <property type="term" value="P:monocarboxylic acid metabolic process"/>
    <property type="evidence" value="ECO:0007669"/>
    <property type="project" value="UniProtKB-ARBA"/>
</dbReference>
<accession>A0A7S0XJV5</accession>
<keyword evidence="3" id="KW-0560">Oxidoreductase</keyword>
<dbReference type="PROSITE" id="PS00061">
    <property type="entry name" value="ADH_SHORT"/>
    <property type="match status" value="1"/>
</dbReference>
<evidence type="ECO:0000256" key="4">
    <source>
        <dbReference type="ARBA" id="ARBA00048508"/>
    </source>
</evidence>
<dbReference type="PRINTS" id="PR00081">
    <property type="entry name" value="GDHRDH"/>
</dbReference>
<dbReference type="Pfam" id="PF00106">
    <property type="entry name" value="adh_short"/>
    <property type="match status" value="1"/>
</dbReference>
<dbReference type="InterPro" id="IPR036291">
    <property type="entry name" value="NAD(P)-bd_dom_sf"/>
</dbReference>
<dbReference type="SUPFAM" id="SSF51735">
    <property type="entry name" value="NAD(P)-binding Rossmann-fold domains"/>
    <property type="match status" value="1"/>
</dbReference>
<dbReference type="InterPro" id="IPR050259">
    <property type="entry name" value="SDR"/>
</dbReference>
<evidence type="ECO:0000256" key="3">
    <source>
        <dbReference type="ARBA" id="ARBA00023002"/>
    </source>
</evidence>
<proteinExistence type="inferred from homology"/>
<dbReference type="FunFam" id="3.40.50.720:FF:000173">
    <property type="entry name" value="3-oxoacyl-[acyl-carrier protein] reductase"/>
    <property type="match status" value="1"/>
</dbReference>
<dbReference type="InterPro" id="IPR002347">
    <property type="entry name" value="SDR_fam"/>
</dbReference>
<evidence type="ECO:0000256" key="2">
    <source>
        <dbReference type="ARBA" id="ARBA00012948"/>
    </source>
</evidence>
<dbReference type="GO" id="GO:0004316">
    <property type="term" value="F:3-oxoacyl-[acyl-carrier-protein] reductase (NADPH) activity"/>
    <property type="evidence" value="ECO:0007669"/>
    <property type="project" value="UniProtKB-EC"/>
</dbReference>
<dbReference type="PRINTS" id="PR00080">
    <property type="entry name" value="SDRFAMILY"/>
</dbReference>
<dbReference type="Gene3D" id="3.40.50.720">
    <property type="entry name" value="NAD(P)-binding Rossmann-like Domain"/>
    <property type="match status" value="1"/>
</dbReference>
<sequence>MIERDLDADLKTALVTGASGVLGQATVRMLLEEGFRVVVHDSSVDALNDFVSKLGSLATRENIYPICFDPTNAESVSTACQRISRDFAPVYVLINNCGVLSNTLAAETSIEDWRNIFAQNVDSAFLMSRELLPPMKERKWGRIINTCSLAGKTGGVTTGIGYASSKGAVHTMTFALARESAKDGVTVNGIAPAYIRTPTVELYPDEMVDMLLKYIPVGRFCEPEEFAHTVRFLISPLAGFITGEIIDMNGGLLMS</sequence>